<evidence type="ECO:0000256" key="6">
    <source>
        <dbReference type="RuleBase" id="RU000461"/>
    </source>
</evidence>
<keyword evidence="7" id="KW-0472">Membrane</keyword>
<evidence type="ECO:0000313" key="8">
    <source>
        <dbReference type="EMBL" id="ALF95237.1"/>
    </source>
</evidence>
<reference evidence="8" key="2">
    <citation type="submission" date="2015-07" db="EMBL/GenBank/DDBJ databases">
        <authorList>
            <person name="Cajimat M.N.B."/>
            <person name="Milazzo M.L."/>
            <person name="Fulhorst C.F."/>
        </authorList>
    </citation>
    <scope>NUCLEOTIDE SEQUENCE</scope>
</reference>
<keyword evidence="3 6" id="KW-0560">Oxidoreductase</keyword>
<dbReference type="PANTHER" id="PTHR47944">
    <property type="entry name" value="CYTOCHROME P450 98A9"/>
    <property type="match status" value="1"/>
</dbReference>
<feature type="transmembrane region" description="Helical" evidence="7">
    <location>
        <begin position="23"/>
        <end position="41"/>
    </location>
</feature>
<dbReference type="Gene3D" id="1.10.630.10">
    <property type="entry name" value="Cytochrome P450"/>
    <property type="match status" value="1"/>
</dbReference>
<dbReference type="InterPro" id="IPR017972">
    <property type="entry name" value="Cyt_P450_CS"/>
</dbReference>
<organism evidence="8">
    <name type="scientific">Plagiochasma appendiculatum</name>
    <dbReference type="NCBI Taxonomy" id="157224"/>
    <lineage>
        <taxon>Eukaryota</taxon>
        <taxon>Viridiplantae</taxon>
        <taxon>Streptophyta</taxon>
        <taxon>Embryophyta</taxon>
        <taxon>Marchantiophyta</taxon>
        <taxon>Marchantiopsida</taxon>
        <taxon>Marchantiidae</taxon>
        <taxon>Marchantiales</taxon>
        <taxon>Aytoniaceae</taxon>
        <taxon>Plagiochasma</taxon>
    </lineage>
</organism>
<sequence length="531" mass="59791">MDTMEAGQRLGAFVLALSSQPKLWAALVIGAIAWLVSVPYLRRVGKKLPPGPPVWPVLGSLAYLGGELHHALWALSKKHGDVMRVGLGQYTLIVVSSAEAAEELMKKRDSEFCHRSGRTMQRSAARYIGFDAMDIAFSEYNPHLRMLRKLCTAELFTVPRLNASAKVRTGEIEVLLGTVRKYAEIGKPIELREYFHSLTMNIMCLMMFGKRYYGADVPVTAELQNFKSLIIDSFDTAGRLNLSDLVWCLRPFDVQGINRKWKTIRARCENLFGMIIEEHRQRRIEGKTVRDDKDDFVDVLLSCQGDDKLTDKAIIGLLSDMVLGGTDTTATTLEWCMVETVRNPQMMKRLQEEIDAVVGKERGVEESDIPQLPYLAAFVKEVFRLHTPLPITLPRLNDNASSLGGFYIPPECTIFVNVYAIAHDERYWERPMEFNPDRFLGSNINLVGNDFQLVPFGSGRRKCVGIALGMTMVQRTLAAMVHSFDFTSPQGVKPHEVDVSEKYLIVLRNSVPLKISATPRLPAHVYHITTL</sequence>
<comment type="cofactor">
    <cofactor evidence="5">
        <name>heme</name>
        <dbReference type="ChEBI" id="CHEBI:30413"/>
    </cofactor>
</comment>
<dbReference type="GO" id="GO:0016705">
    <property type="term" value="F:oxidoreductase activity, acting on paired donors, with incorporation or reduction of molecular oxygen"/>
    <property type="evidence" value="ECO:0007669"/>
    <property type="project" value="InterPro"/>
</dbReference>
<dbReference type="PANTHER" id="PTHR47944:SF16">
    <property type="entry name" value="CYTOCHROME P450 FAMILY 1 SUBFAMILY A POLYPEPTIDE 1"/>
    <property type="match status" value="1"/>
</dbReference>
<dbReference type="Pfam" id="PF00067">
    <property type="entry name" value="p450"/>
    <property type="match status" value="1"/>
</dbReference>
<keyword evidence="7" id="KW-1133">Transmembrane helix</keyword>
<dbReference type="InterPro" id="IPR036396">
    <property type="entry name" value="Cyt_P450_sf"/>
</dbReference>
<keyword evidence="5 6" id="KW-0349">Heme</keyword>
<name>A0A0N9H857_9MARC</name>
<evidence type="ECO:0000256" key="2">
    <source>
        <dbReference type="ARBA" id="ARBA00022723"/>
    </source>
</evidence>
<evidence type="ECO:0000256" key="5">
    <source>
        <dbReference type="PIRSR" id="PIRSR602401-1"/>
    </source>
</evidence>
<dbReference type="SUPFAM" id="SSF48264">
    <property type="entry name" value="Cytochrome P450"/>
    <property type="match status" value="1"/>
</dbReference>
<comment type="similarity">
    <text evidence="1 6">Belongs to the cytochrome P450 family.</text>
</comment>
<dbReference type="GO" id="GO:0005506">
    <property type="term" value="F:iron ion binding"/>
    <property type="evidence" value="ECO:0007669"/>
    <property type="project" value="InterPro"/>
</dbReference>
<dbReference type="InterPro" id="IPR002401">
    <property type="entry name" value="Cyt_P450_E_grp-I"/>
</dbReference>
<keyword evidence="7" id="KW-0812">Transmembrane</keyword>
<dbReference type="PROSITE" id="PS00086">
    <property type="entry name" value="CYTOCHROME_P450"/>
    <property type="match status" value="1"/>
</dbReference>
<dbReference type="InterPro" id="IPR001128">
    <property type="entry name" value="Cyt_P450"/>
</dbReference>
<dbReference type="EMBL" id="KT279820">
    <property type="protein sequence ID" value="ALF95237.1"/>
    <property type="molecule type" value="mRNA"/>
</dbReference>
<keyword evidence="2 5" id="KW-0479">Metal-binding</keyword>
<dbReference type="GO" id="GO:0020037">
    <property type="term" value="F:heme binding"/>
    <property type="evidence" value="ECO:0007669"/>
    <property type="project" value="InterPro"/>
</dbReference>
<evidence type="ECO:0000256" key="3">
    <source>
        <dbReference type="ARBA" id="ARBA00023002"/>
    </source>
</evidence>
<dbReference type="PRINTS" id="PR00463">
    <property type="entry name" value="EP450I"/>
</dbReference>
<protein>
    <submittedName>
        <fullName evidence="8">p450</fullName>
    </submittedName>
</protein>
<dbReference type="PRINTS" id="PR00385">
    <property type="entry name" value="P450"/>
</dbReference>
<feature type="binding site" description="axial binding residue" evidence="5">
    <location>
        <position position="463"/>
    </location>
    <ligand>
        <name>heme</name>
        <dbReference type="ChEBI" id="CHEBI:30413"/>
    </ligand>
    <ligandPart>
        <name>Fe</name>
        <dbReference type="ChEBI" id="CHEBI:18248"/>
    </ligandPart>
</feature>
<evidence type="ECO:0000256" key="7">
    <source>
        <dbReference type="SAM" id="Phobius"/>
    </source>
</evidence>
<dbReference type="CDD" id="cd20618">
    <property type="entry name" value="CYP71_clan"/>
    <property type="match status" value="1"/>
</dbReference>
<accession>A0A0N9H857</accession>
<keyword evidence="4 5" id="KW-0408">Iron</keyword>
<evidence type="ECO:0000256" key="1">
    <source>
        <dbReference type="ARBA" id="ARBA00010617"/>
    </source>
</evidence>
<keyword evidence="6" id="KW-0503">Monooxygenase</keyword>
<proteinExistence type="evidence at transcript level"/>
<dbReference type="AlphaFoldDB" id="A0A0N9H857"/>
<dbReference type="GO" id="GO:0004497">
    <property type="term" value="F:monooxygenase activity"/>
    <property type="evidence" value="ECO:0007669"/>
    <property type="project" value="UniProtKB-KW"/>
</dbReference>
<reference evidence="8" key="1">
    <citation type="journal article" date="2015" name="Bryologist">
        <title>Chemical and antioxidant responses of the Chinese liverwort Plagiochasma appendiculatum to water-deficit stress.</title>
        <authorList>
            <person name="Zhou J.-C."/>
            <person name="Li R.-J."/>
            <person name="Zhang J.-Z."/>
            <person name="Wu J.-Y."/>
            <person name="Kang Y.-Q."/>
            <person name="Lou H.-X."/>
        </authorList>
    </citation>
    <scope>NUCLEOTIDE SEQUENCE</scope>
</reference>
<evidence type="ECO:0000256" key="4">
    <source>
        <dbReference type="ARBA" id="ARBA00023004"/>
    </source>
</evidence>